<evidence type="ECO:0000313" key="6">
    <source>
        <dbReference type="EMBL" id="GMG76803.1"/>
    </source>
</evidence>
<dbReference type="SMART" id="SM00729">
    <property type="entry name" value="Elp3"/>
    <property type="match status" value="1"/>
</dbReference>
<evidence type="ECO:0000256" key="2">
    <source>
        <dbReference type="ARBA" id="ARBA00022723"/>
    </source>
</evidence>
<evidence type="ECO:0000313" key="7">
    <source>
        <dbReference type="Proteomes" id="UP001165240"/>
    </source>
</evidence>
<dbReference type="InterPro" id="IPR013785">
    <property type="entry name" value="Aldolase_TIM"/>
</dbReference>
<dbReference type="SFLD" id="SFLDG01067">
    <property type="entry name" value="SPASM/twitch_domain_containing"/>
    <property type="match status" value="1"/>
</dbReference>
<proteinExistence type="predicted"/>
<dbReference type="Gene3D" id="3.20.20.70">
    <property type="entry name" value="Aldolase class I"/>
    <property type="match status" value="1"/>
</dbReference>
<evidence type="ECO:0000256" key="3">
    <source>
        <dbReference type="ARBA" id="ARBA00023004"/>
    </source>
</evidence>
<gene>
    <name evidence="6" type="primary">mftC</name>
    <name evidence="6" type="ORF">ShirakiTB12_52720</name>
</gene>
<dbReference type="Proteomes" id="UP001165240">
    <property type="component" value="Unassembled WGS sequence"/>
</dbReference>
<dbReference type="GO" id="GO:0046872">
    <property type="term" value="F:metal ion binding"/>
    <property type="evidence" value="ECO:0007669"/>
    <property type="project" value="UniProtKB-KW"/>
</dbReference>
<dbReference type="SFLD" id="SFLDG01386">
    <property type="entry name" value="main_SPASM_domain-containing"/>
    <property type="match status" value="1"/>
</dbReference>
<protein>
    <submittedName>
        <fullName evidence="6">Mycofactocin radical SAM maturase</fullName>
    </submittedName>
</protein>
<dbReference type="Pfam" id="PF04055">
    <property type="entry name" value="Radical_SAM"/>
    <property type="match status" value="1"/>
</dbReference>
<organism evidence="6 7">
    <name type="scientific">Priestia megaterium</name>
    <name type="common">Bacillus megaterium</name>
    <dbReference type="NCBI Taxonomy" id="1404"/>
    <lineage>
        <taxon>Bacteria</taxon>
        <taxon>Bacillati</taxon>
        <taxon>Bacillota</taxon>
        <taxon>Bacilli</taxon>
        <taxon>Bacillales</taxon>
        <taxon>Bacillaceae</taxon>
        <taxon>Priestia</taxon>
    </lineage>
</organism>
<dbReference type="NCBIfam" id="TIGR04085">
    <property type="entry name" value="rSAM_more_4Fe4S"/>
    <property type="match status" value="1"/>
</dbReference>
<name>A0AAX6BSP2_PRIMG</name>
<dbReference type="RefSeq" id="WP_233335484.1">
    <property type="nucleotide sequence ID" value="NZ_BSYK01000002.1"/>
</dbReference>
<dbReference type="GO" id="GO:0003824">
    <property type="term" value="F:catalytic activity"/>
    <property type="evidence" value="ECO:0007669"/>
    <property type="project" value="InterPro"/>
</dbReference>
<dbReference type="GO" id="GO:0051536">
    <property type="term" value="F:iron-sulfur cluster binding"/>
    <property type="evidence" value="ECO:0007669"/>
    <property type="project" value="UniProtKB-KW"/>
</dbReference>
<dbReference type="PANTHER" id="PTHR11228">
    <property type="entry name" value="RADICAL SAM DOMAIN PROTEIN"/>
    <property type="match status" value="1"/>
</dbReference>
<dbReference type="InterPro" id="IPR006638">
    <property type="entry name" value="Elp3/MiaA/NifB-like_rSAM"/>
</dbReference>
<dbReference type="PROSITE" id="PS51918">
    <property type="entry name" value="RADICAL_SAM"/>
    <property type="match status" value="1"/>
</dbReference>
<feature type="domain" description="Radical SAM core" evidence="5">
    <location>
        <begin position="105"/>
        <end position="340"/>
    </location>
</feature>
<dbReference type="PANTHER" id="PTHR11228:SF7">
    <property type="entry name" value="PQQA PEPTIDE CYCLASE"/>
    <property type="match status" value="1"/>
</dbReference>
<sequence length="453" mass="51873">MNFEYSDISIAIEELKDLKFREDVGMLFNSRTGTIHRIENELGILIVSLLKQNHDLEYVKKYILNEYDVDEIELNNDLREFLFSLTQYQENIWEWDIEKKHESLLEFPLRIEIEVTSLCNWNCGFCYNVWKIDPNLTDADVKQKIKMLPQKHLSKEKIFKILDECNENGCFTVRYSGGETLLHPDIEEILEYGGKLGLYQVVFTNGHFLDIELAKRFKKYNVGTVLISLHGDKTVHNALTGHKMAYQKAIDAIALLAKLNIEVVVELTLVKSNFNGAINVMKDSYNNGARHFSVMRYVPTGKNDDVYGVPIENMMPLMEEIDKLQHQYTDLIVAWPCGQKMCTSNKDKPLSIDDPTLPLRKRQLSGHCEAGLTWGSVSFDGRLRHCPHSNVFFGDAVNDGIKNIWGAMTQEISNVLKPRQTCMGCSQLESCRGGCHLPHFFETKEEQVSGCSS</sequence>
<dbReference type="InterPro" id="IPR023885">
    <property type="entry name" value="4Fe4S-binding_SPASM_dom"/>
</dbReference>
<dbReference type="SFLD" id="SFLDS00029">
    <property type="entry name" value="Radical_SAM"/>
    <property type="match status" value="1"/>
</dbReference>
<keyword evidence="3" id="KW-0408">Iron</keyword>
<evidence type="ECO:0000256" key="1">
    <source>
        <dbReference type="ARBA" id="ARBA00022691"/>
    </source>
</evidence>
<comment type="caution">
    <text evidence="6">The sequence shown here is derived from an EMBL/GenBank/DDBJ whole genome shotgun (WGS) entry which is preliminary data.</text>
</comment>
<reference evidence="6" key="1">
    <citation type="journal article" date="2024" name="Appl Microbiol">
        <title>Effect of kuratsuki Bacillus and Priestia on Taste of Sake.</title>
        <authorList>
            <person name="Kobayashi K."/>
            <person name="Nishida H."/>
        </authorList>
    </citation>
    <scope>NUCLEOTIDE SEQUENCE</scope>
    <source>
        <strain evidence="6">B-12</strain>
    </source>
</reference>
<keyword evidence="4" id="KW-0411">Iron-sulfur</keyword>
<keyword evidence="2" id="KW-0479">Metal-binding</keyword>
<dbReference type="EMBL" id="BSYK01000002">
    <property type="protein sequence ID" value="GMG76803.1"/>
    <property type="molecule type" value="Genomic_DNA"/>
</dbReference>
<dbReference type="AlphaFoldDB" id="A0AAX6BSP2"/>
<dbReference type="InterPro" id="IPR007197">
    <property type="entry name" value="rSAM"/>
</dbReference>
<dbReference type="CDD" id="cd01335">
    <property type="entry name" value="Radical_SAM"/>
    <property type="match status" value="1"/>
</dbReference>
<accession>A0AAX6BSP2</accession>
<evidence type="ECO:0000256" key="4">
    <source>
        <dbReference type="ARBA" id="ARBA00023014"/>
    </source>
</evidence>
<dbReference type="InterPro" id="IPR058240">
    <property type="entry name" value="rSAM_sf"/>
</dbReference>
<dbReference type="SUPFAM" id="SSF102114">
    <property type="entry name" value="Radical SAM enzymes"/>
    <property type="match status" value="1"/>
</dbReference>
<keyword evidence="1" id="KW-0949">S-adenosyl-L-methionine</keyword>
<dbReference type="InterPro" id="IPR050377">
    <property type="entry name" value="Radical_SAM_PqqE_MftC-like"/>
</dbReference>
<evidence type="ECO:0000259" key="5">
    <source>
        <dbReference type="PROSITE" id="PS51918"/>
    </source>
</evidence>